<comment type="caution">
    <text evidence="4">The sequence shown here is derived from an EMBL/GenBank/DDBJ whole genome shotgun (WGS) entry which is preliminary data.</text>
</comment>
<dbReference type="EMBL" id="JAAGPU010000018">
    <property type="protein sequence ID" value="NEU05291.1"/>
    <property type="molecule type" value="Genomic_DNA"/>
</dbReference>
<dbReference type="InterPro" id="IPR018060">
    <property type="entry name" value="HTH_AraC"/>
</dbReference>
<dbReference type="PROSITE" id="PS01124">
    <property type="entry name" value="HTH_ARAC_FAMILY_2"/>
    <property type="match status" value="1"/>
</dbReference>
<accession>A0A6M0H601</accession>
<evidence type="ECO:0000313" key="5">
    <source>
        <dbReference type="Proteomes" id="UP000481872"/>
    </source>
</evidence>
<keyword evidence="5" id="KW-1185">Reference proteome</keyword>
<dbReference type="Gene3D" id="1.10.10.60">
    <property type="entry name" value="Homeodomain-like"/>
    <property type="match status" value="2"/>
</dbReference>
<protein>
    <submittedName>
        <fullName evidence="4">Helix-turn-helix transcriptional regulator</fullName>
    </submittedName>
</protein>
<evidence type="ECO:0000259" key="3">
    <source>
        <dbReference type="PROSITE" id="PS01124"/>
    </source>
</evidence>
<gene>
    <name evidence="4" type="ORF">G3M99_10590</name>
</gene>
<feature type="domain" description="HTH araC/xylS-type" evidence="3">
    <location>
        <begin position="234"/>
        <end position="332"/>
    </location>
</feature>
<dbReference type="SMART" id="SM00342">
    <property type="entry name" value="HTH_ARAC"/>
    <property type="match status" value="1"/>
</dbReference>
<dbReference type="SUPFAM" id="SSF46689">
    <property type="entry name" value="Homeodomain-like"/>
    <property type="match status" value="1"/>
</dbReference>
<dbReference type="Pfam" id="PF12833">
    <property type="entry name" value="HTH_18"/>
    <property type="match status" value="1"/>
</dbReference>
<dbReference type="RefSeq" id="WP_199870145.1">
    <property type="nucleotide sequence ID" value="NZ_JAAGPU010000018.1"/>
</dbReference>
<dbReference type="PANTHER" id="PTHR47893">
    <property type="entry name" value="REGULATORY PROTEIN PCHR"/>
    <property type="match status" value="1"/>
</dbReference>
<dbReference type="Proteomes" id="UP000481872">
    <property type="component" value="Unassembled WGS sequence"/>
</dbReference>
<sequence length="334" mass="38726">MICKTTKEFQNKVLNKMTFTPYPNENYTIYKNENRPELGYFIKYSRDKYYEFGIGDYTIPESFSLVFEHNEEILRFGTVYSGETKFKIENNPVSSFSPSSFFVSEKNIKGNQHWKKGQHFHGAEITIYKKYFEEIIHSNFPESIVFDKFINNYTYNYLPLEVASIIQKLRSLAESNKLTSLYLESKILESIALLYNEISSSPENVFTNQLNYGDIKIGNNKSITLTASDINAIQKAHDILTKEICNPPTIKSLSKMVFLNEQKLKAGFSAKYHMSIRQYTNSLRMTTAENLLCTTELSIDEISKMVGYNYSGNFVKMFKNIHGKTPLAFRKMKL</sequence>
<reference evidence="4 5" key="1">
    <citation type="submission" date="2020-02" db="EMBL/GenBank/DDBJ databases">
        <title>Genome assembly of a novel Clostridium senegalense strain.</title>
        <authorList>
            <person name="Gupta T.B."/>
            <person name="Jauregui R."/>
            <person name="Maclean P."/>
            <person name="Nawarathana A."/>
            <person name="Brightwell G."/>
        </authorList>
    </citation>
    <scope>NUCLEOTIDE SEQUENCE [LARGE SCALE GENOMIC DNA]</scope>
    <source>
        <strain evidence="4 5">AGRFS4</strain>
    </source>
</reference>
<evidence type="ECO:0000256" key="2">
    <source>
        <dbReference type="ARBA" id="ARBA00023163"/>
    </source>
</evidence>
<dbReference type="PANTHER" id="PTHR47893:SF1">
    <property type="entry name" value="REGULATORY PROTEIN PCHR"/>
    <property type="match status" value="1"/>
</dbReference>
<name>A0A6M0H601_9CLOT</name>
<keyword evidence="2" id="KW-0804">Transcription</keyword>
<proteinExistence type="predicted"/>
<organism evidence="4 5">
    <name type="scientific">Clostridium senegalense</name>
    <dbReference type="NCBI Taxonomy" id="1465809"/>
    <lineage>
        <taxon>Bacteria</taxon>
        <taxon>Bacillati</taxon>
        <taxon>Bacillota</taxon>
        <taxon>Clostridia</taxon>
        <taxon>Eubacteriales</taxon>
        <taxon>Clostridiaceae</taxon>
        <taxon>Clostridium</taxon>
    </lineage>
</organism>
<dbReference type="GO" id="GO:0043565">
    <property type="term" value="F:sequence-specific DNA binding"/>
    <property type="evidence" value="ECO:0007669"/>
    <property type="project" value="InterPro"/>
</dbReference>
<dbReference type="GO" id="GO:0003700">
    <property type="term" value="F:DNA-binding transcription factor activity"/>
    <property type="evidence" value="ECO:0007669"/>
    <property type="project" value="InterPro"/>
</dbReference>
<dbReference type="InterPro" id="IPR053142">
    <property type="entry name" value="PchR_regulatory_protein"/>
</dbReference>
<dbReference type="InterPro" id="IPR009057">
    <property type="entry name" value="Homeodomain-like_sf"/>
</dbReference>
<keyword evidence="1" id="KW-0805">Transcription regulation</keyword>
<evidence type="ECO:0000313" key="4">
    <source>
        <dbReference type="EMBL" id="NEU05291.1"/>
    </source>
</evidence>
<evidence type="ECO:0000256" key="1">
    <source>
        <dbReference type="ARBA" id="ARBA00023015"/>
    </source>
</evidence>
<dbReference type="AlphaFoldDB" id="A0A6M0H601"/>